<gene>
    <name evidence="1" type="ORF">Cboi01_000533200</name>
</gene>
<name>A0ACB5U117_CANBO</name>
<comment type="caution">
    <text evidence="1">The sequence shown here is derived from an EMBL/GenBank/DDBJ whole genome shotgun (WGS) entry which is preliminary data.</text>
</comment>
<dbReference type="Proteomes" id="UP001165101">
    <property type="component" value="Unassembled WGS sequence"/>
</dbReference>
<keyword evidence="2" id="KW-1185">Reference proteome</keyword>
<organism evidence="1 2">
    <name type="scientific">Candida boidinii</name>
    <name type="common">Yeast</name>
    <dbReference type="NCBI Taxonomy" id="5477"/>
    <lineage>
        <taxon>Eukaryota</taxon>
        <taxon>Fungi</taxon>
        <taxon>Dikarya</taxon>
        <taxon>Ascomycota</taxon>
        <taxon>Saccharomycotina</taxon>
        <taxon>Pichiomycetes</taxon>
        <taxon>Pichiales</taxon>
        <taxon>Pichiaceae</taxon>
        <taxon>Ogataea</taxon>
        <taxon>Ogataea/Candida clade</taxon>
    </lineage>
</organism>
<evidence type="ECO:0000313" key="1">
    <source>
        <dbReference type="EMBL" id="GME99576.1"/>
    </source>
</evidence>
<reference evidence="1" key="1">
    <citation type="submission" date="2023-04" db="EMBL/GenBank/DDBJ databases">
        <title>Candida boidinii NBRC 1967.</title>
        <authorList>
            <person name="Ichikawa N."/>
            <person name="Sato H."/>
            <person name="Tonouchi N."/>
        </authorList>
    </citation>
    <scope>NUCLEOTIDE SEQUENCE</scope>
    <source>
        <strain evidence="1">NBRC 1967</strain>
    </source>
</reference>
<protein>
    <submittedName>
        <fullName evidence="1">Unnamed protein product</fullName>
    </submittedName>
</protein>
<evidence type="ECO:0000313" key="2">
    <source>
        <dbReference type="Proteomes" id="UP001165101"/>
    </source>
</evidence>
<sequence>MIWLTYFLTILVSVNAFGFDSSKEYRQREKNKQQIILSGKAYNLNANNLHLVDQSEETEKRYEGKILRQLEKKDYSIDKEDIKNDNNVIEAALANTDEASMASMWNLINFDISDCEHLGAQPSRKESQVQEEVPTSEHLFEETTGTNDDTSGCIEVDDFDDFKLDDLISKNDKASGNLVEDLNQANKTPENENDKPQKQKAKARTSRQSGAKLHSKSKHHLKNKCGGQILMYLMIL</sequence>
<accession>A0ACB5U117</accession>
<dbReference type="EMBL" id="BSXV01004033">
    <property type="protein sequence ID" value="GME99576.1"/>
    <property type="molecule type" value="Genomic_DNA"/>
</dbReference>
<proteinExistence type="predicted"/>